<dbReference type="EMBL" id="QJKJ01013739">
    <property type="protein sequence ID" value="RDX65778.1"/>
    <property type="molecule type" value="Genomic_DNA"/>
</dbReference>
<protein>
    <submittedName>
        <fullName evidence="2">Disease resistance protein</fullName>
    </submittedName>
</protein>
<sequence>MKEWEEWNCIDVTDAFPRLRSLSIRRCTKFKGNLSKQLFHLKNLEFERNQSFVASNPMIPDLGSGDLRPDYHRSTLKRLIIKYNTVEASLFGRIGHLIFDASLVSLHIYSSPKVNIPMDRCFDFLVEVEIKNSCDSLTTFPLNFFPKLSKLALRGCNLLRMISQGHPHNHLKHLSIGHCTQFESLPKDMHVLLPSLTCLEISYCSEVEFSGGGLPSNLEEMDLSFCSKLFDTMKGVLGANNSVKTLCIGGMDVESFPDEGLLPLSLTSLQIYFSECLKRLDYKGLCQLNSLEILSLANCEILSCLPEEGLPKSISIIKILNCPLLKPRLKKPEGEDWEKIAHIENIQGRGKIVKGGSAKVLAPWFHFPSTCWETLYFEDMKELEEWNCKDVTGAFPILHSLSINRCLKFKGYLPKQLFHLKDLEFDGNENFVNIPMNHCFDFLVEVEIIESCESLTTFPLEPLKLELTFIFCQVELIILPGQRIIWSGFGPSGQTVNSIGVISILSLFSFTLHLVSTITSANIP</sequence>
<evidence type="ECO:0000313" key="3">
    <source>
        <dbReference type="Proteomes" id="UP000257109"/>
    </source>
</evidence>
<dbReference type="Gene3D" id="3.80.10.10">
    <property type="entry name" value="Ribonuclease Inhibitor"/>
    <property type="match status" value="2"/>
</dbReference>
<gene>
    <name evidence="2" type="ORF">CR513_55536</name>
</gene>
<organism evidence="2 3">
    <name type="scientific">Mucuna pruriens</name>
    <name type="common">Velvet bean</name>
    <name type="synonym">Dolichos pruriens</name>
    <dbReference type="NCBI Taxonomy" id="157652"/>
    <lineage>
        <taxon>Eukaryota</taxon>
        <taxon>Viridiplantae</taxon>
        <taxon>Streptophyta</taxon>
        <taxon>Embryophyta</taxon>
        <taxon>Tracheophyta</taxon>
        <taxon>Spermatophyta</taxon>
        <taxon>Magnoliopsida</taxon>
        <taxon>eudicotyledons</taxon>
        <taxon>Gunneridae</taxon>
        <taxon>Pentapetalae</taxon>
        <taxon>rosids</taxon>
        <taxon>fabids</taxon>
        <taxon>Fabales</taxon>
        <taxon>Fabaceae</taxon>
        <taxon>Papilionoideae</taxon>
        <taxon>50 kb inversion clade</taxon>
        <taxon>NPAAA clade</taxon>
        <taxon>indigoferoid/millettioid clade</taxon>
        <taxon>Phaseoleae</taxon>
        <taxon>Mucuna</taxon>
    </lineage>
</organism>
<reference evidence="2" key="1">
    <citation type="submission" date="2018-05" db="EMBL/GenBank/DDBJ databases">
        <title>Draft genome of Mucuna pruriens seed.</title>
        <authorList>
            <person name="Nnadi N.E."/>
            <person name="Vos R."/>
            <person name="Hasami M.H."/>
            <person name="Devisetty U.K."/>
            <person name="Aguiy J.C."/>
        </authorList>
    </citation>
    <scope>NUCLEOTIDE SEQUENCE [LARGE SCALE GENOMIC DNA]</scope>
    <source>
        <strain evidence="2">JCA_2017</strain>
    </source>
</reference>
<dbReference type="PANTHER" id="PTHR36766">
    <property type="entry name" value="PLANT BROAD-SPECTRUM MILDEW RESISTANCE PROTEIN RPW8"/>
    <property type="match status" value="1"/>
</dbReference>
<dbReference type="PANTHER" id="PTHR36766:SF51">
    <property type="entry name" value="DISEASE RESISTANCE RPP13-LIKE PROTEIN 1"/>
    <property type="match status" value="1"/>
</dbReference>
<accession>A0A371EIA3</accession>
<evidence type="ECO:0000256" key="1">
    <source>
        <dbReference type="ARBA" id="ARBA00022821"/>
    </source>
</evidence>
<dbReference type="AlphaFoldDB" id="A0A371EIA3"/>
<evidence type="ECO:0000313" key="2">
    <source>
        <dbReference type="EMBL" id="RDX65778.1"/>
    </source>
</evidence>
<dbReference type="Proteomes" id="UP000257109">
    <property type="component" value="Unassembled WGS sequence"/>
</dbReference>
<feature type="non-terminal residue" evidence="2">
    <location>
        <position position="524"/>
    </location>
</feature>
<dbReference type="OrthoDB" id="1435453at2759"/>
<proteinExistence type="predicted"/>
<dbReference type="InterPro" id="IPR032675">
    <property type="entry name" value="LRR_dom_sf"/>
</dbReference>
<dbReference type="GO" id="GO:0006952">
    <property type="term" value="P:defense response"/>
    <property type="evidence" value="ECO:0007669"/>
    <property type="project" value="UniProtKB-KW"/>
</dbReference>
<comment type="caution">
    <text evidence="2">The sequence shown here is derived from an EMBL/GenBank/DDBJ whole genome shotgun (WGS) entry which is preliminary data.</text>
</comment>
<name>A0A371EIA3_MUCPR</name>
<keyword evidence="1" id="KW-0611">Plant defense</keyword>
<keyword evidence="3" id="KW-1185">Reference proteome</keyword>
<dbReference type="SUPFAM" id="SSF52058">
    <property type="entry name" value="L domain-like"/>
    <property type="match status" value="1"/>
</dbReference>